<gene>
    <name evidence="1" type="ORF">TCEB3V08_LOCUS4874</name>
</gene>
<accession>A0A7R9CMC7</accession>
<proteinExistence type="predicted"/>
<dbReference type="AlphaFoldDB" id="A0A7R9CMC7"/>
<protein>
    <submittedName>
        <fullName evidence="1">Uncharacterized protein</fullName>
    </submittedName>
</protein>
<name>A0A7R9CMC7_TIMCR</name>
<organism evidence="1">
    <name type="scientific">Timema cristinae</name>
    <name type="common">Walking stick</name>
    <dbReference type="NCBI Taxonomy" id="61476"/>
    <lineage>
        <taxon>Eukaryota</taxon>
        <taxon>Metazoa</taxon>
        <taxon>Ecdysozoa</taxon>
        <taxon>Arthropoda</taxon>
        <taxon>Hexapoda</taxon>
        <taxon>Insecta</taxon>
        <taxon>Pterygota</taxon>
        <taxon>Neoptera</taxon>
        <taxon>Polyneoptera</taxon>
        <taxon>Phasmatodea</taxon>
        <taxon>Timematodea</taxon>
        <taxon>Timematoidea</taxon>
        <taxon>Timematidae</taxon>
        <taxon>Timema</taxon>
    </lineage>
</organism>
<dbReference type="EMBL" id="OC317814">
    <property type="protein sequence ID" value="CAD7399195.1"/>
    <property type="molecule type" value="Genomic_DNA"/>
</dbReference>
<reference evidence="1" key="1">
    <citation type="submission" date="2020-11" db="EMBL/GenBank/DDBJ databases">
        <authorList>
            <person name="Tran Van P."/>
        </authorList>
    </citation>
    <scope>NUCLEOTIDE SEQUENCE</scope>
</reference>
<sequence length="85" mass="9706">MVEWCKEVVFNSGFANTYKRVLRSASVNGTSILLQFNLSVIAPTPLNCRLFGIVRLNIGFCDYVDDKLKMMLVVTAWPHSPERQR</sequence>
<evidence type="ECO:0000313" key="1">
    <source>
        <dbReference type="EMBL" id="CAD7399195.1"/>
    </source>
</evidence>